<dbReference type="OrthoDB" id="6345439at2759"/>
<feature type="chain" id="PRO_5026902529" evidence="4">
    <location>
        <begin position="23"/>
        <end position="258"/>
    </location>
</feature>
<evidence type="ECO:0000256" key="3">
    <source>
        <dbReference type="PROSITE-ProRule" id="PRU00059"/>
    </source>
</evidence>
<dbReference type="SUPFAM" id="SSF49854">
    <property type="entry name" value="Spermadhesin, CUB domain"/>
    <property type="match status" value="1"/>
</dbReference>
<evidence type="ECO:0000256" key="2">
    <source>
        <dbReference type="ARBA" id="ARBA00023157"/>
    </source>
</evidence>
<dbReference type="PANTHER" id="PTHR24251">
    <property type="entry name" value="OVOCHYMASE-RELATED"/>
    <property type="match status" value="1"/>
</dbReference>
<dbReference type="PANTHER" id="PTHR24251:SF37">
    <property type="entry name" value="CUB DOMAIN-CONTAINING PROTEIN"/>
    <property type="match status" value="1"/>
</dbReference>
<evidence type="ECO:0000256" key="4">
    <source>
        <dbReference type="SAM" id="SignalP"/>
    </source>
</evidence>
<keyword evidence="2" id="KW-1015">Disulfide bond</keyword>
<evidence type="ECO:0000259" key="5">
    <source>
        <dbReference type="PROSITE" id="PS01180"/>
    </source>
</evidence>
<dbReference type="PROSITE" id="PS01180">
    <property type="entry name" value="CUB"/>
    <property type="match status" value="1"/>
</dbReference>
<comment type="caution">
    <text evidence="3">Lacks conserved residue(s) required for the propagation of feature annotation.</text>
</comment>
<dbReference type="InterPro" id="IPR035914">
    <property type="entry name" value="Sperma_CUB_dom_sf"/>
</dbReference>
<evidence type="ECO:0000313" key="6">
    <source>
        <dbReference type="EMBL" id="CAC5425300.1"/>
    </source>
</evidence>
<reference evidence="6 7" key="1">
    <citation type="submission" date="2020-06" db="EMBL/GenBank/DDBJ databases">
        <authorList>
            <person name="Li R."/>
            <person name="Bekaert M."/>
        </authorList>
    </citation>
    <scope>NUCLEOTIDE SEQUENCE [LARGE SCALE GENOMIC DNA]</scope>
    <source>
        <strain evidence="7">wild</strain>
    </source>
</reference>
<dbReference type="EMBL" id="CACVKT020010231">
    <property type="protein sequence ID" value="CAC5425300.1"/>
    <property type="molecule type" value="Genomic_DNA"/>
</dbReference>
<dbReference type="Gene3D" id="2.60.120.290">
    <property type="entry name" value="Spermadhesin, CUB domain"/>
    <property type="match status" value="1"/>
</dbReference>
<name>A0A6J8EXS9_MYTCO</name>
<dbReference type="InterPro" id="IPR000859">
    <property type="entry name" value="CUB_dom"/>
</dbReference>
<keyword evidence="1" id="KW-0677">Repeat</keyword>
<dbReference type="SMART" id="SM00042">
    <property type="entry name" value="CUB"/>
    <property type="match status" value="1"/>
</dbReference>
<dbReference type="Proteomes" id="UP000507470">
    <property type="component" value="Unassembled WGS sequence"/>
</dbReference>
<evidence type="ECO:0000256" key="1">
    <source>
        <dbReference type="ARBA" id="ARBA00022737"/>
    </source>
</evidence>
<feature type="signal peptide" evidence="4">
    <location>
        <begin position="1"/>
        <end position="22"/>
    </location>
</feature>
<gene>
    <name evidence="6" type="ORF">MCOR_57137</name>
</gene>
<keyword evidence="7" id="KW-1185">Reference proteome</keyword>
<feature type="domain" description="CUB" evidence="5">
    <location>
        <begin position="142"/>
        <end position="256"/>
    </location>
</feature>
<dbReference type="CDD" id="cd00041">
    <property type="entry name" value="CUB"/>
    <property type="match status" value="1"/>
</dbReference>
<proteinExistence type="predicted"/>
<evidence type="ECO:0000313" key="7">
    <source>
        <dbReference type="Proteomes" id="UP000507470"/>
    </source>
</evidence>
<protein>
    <submittedName>
        <fullName evidence="6">CSMD</fullName>
    </submittedName>
</protein>
<keyword evidence="4" id="KW-0732">Signal</keyword>
<dbReference type="Pfam" id="PF00431">
    <property type="entry name" value="CUB"/>
    <property type="match status" value="1"/>
</dbReference>
<sequence>MKMRLCFILSFFSCYCTKYVFGVTTQSSENAVVKETDTIREVNVMKDNYHELLKRVMNNEIEIEDLKRREQYLKHELENTKRYVSCQMEDLNDITKENHDKLNKTQFELMKTRNSFNPTLASYNETIQELSDSLEIAESLRCKKNLTELSNRSGSFQDTISSPGYPSEYGNNLNLSRSIDVGSGYIAKIQFTDFSTEDNFDVVKVYDGNSTTNLLRSMSGHNLPPELRSTDRYIFVTFTSDHSITYTGFRASIYRIPR</sequence>
<organism evidence="6 7">
    <name type="scientific">Mytilus coruscus</name>
    <name type="common">Sea mussel</name>
    <dbReference type="NCBI Taxonomy" id="42192"/>
    <lineage>
        <taxon>Eukaryota</taxon>
        <taxon>Metazoa</taxon>
        <taxon>Spiralia</taxon>
        <taxon>Lophotrochozoa</taxon>
        <taxon>Mollusca</taxon>
        <taxon>Bivalvia</taxon>
        <taxon>Autobranchia</taxon>
        <taxon>Pteriomorphia</taxon>
        <taxon>Mytilida</taxon>
        <taxon>Mytiloidea</taxon>
        <taxon>Mytilidae</taxon>
        <taxon>Mytilinae</taxon>
        <taxon>Mytilus</taxon>
    </lineage>
</organism>
<dbReference type="AlphaFoldDB" id="A0A6J8EXS9"/>
<accession>A0A6J8EXS9</accession>